<dbReference type="SUPFAM" id="SSF103025">
    <property type="entry name" value="Folate-binding domain"/>
    <property type="match status" value="1"/>
</dbReference>
<dbReference type="Proteomes" id="UP001597285">
    <property type="component" value="Unassembled WGS sequence"/>
</dbReference>
<dbReference type="Pfam" id="PF08669">
    <property type="entry name" value="GCV_T_C"/>
    <property type="match status" value="1"/>
</dbReference>
<evidence type="ECO:0000256" key="4">
    <source>
        <dbReference type="ARBA" id="ARBA00022679"/>
    </source>
</evidence>
<evidence type="ECO:0000256" key="2">
    <source>
        <dbReference type="ARBA" id="ARBA00012616"/>
    </source>
</evidence>
<dbReference type="InterPro" id="IPR013977">
    <property type="entry name" value="GcvT_C"/>
</dbReference>
<reference evidence="11" key="1">
    <citation type="journal article" date="2019" name="Int. J. Syst. Evol. Microbiol.">
        <title>The Global Catalogue of Microorganisms (GCM) 10K type strain sequencing project: providing services to taxonomists for standard genome sequencing and annotation.</title>
        <authorList>
            <consortium name="The Broad Institute Genomics Platform"/>
            <consortium name="The Broad Institute Genome Sequencing Center for Infectious Disease"/>
            <person name="Wu L."/>
            <person name="Ma J."/>
        </authorList>
    </citation>
    <scope>NUCLEOTIDE SEQUENCE [LARGE SCALE GENOMIC DNA]</scope>
    <source>
        <strain evidence="11">KCTC 42143</strain>
    </source>
</reference>
<keyword evidence="11" id="KW-1185">Reference proteome</keyword>
<evidence type="ECO:0000256" key="1">
    <source>
        <dbReference type="ARBA" id="ARBA00008609"/>
    </source>
</evidence>
<comment type="catalytic activity">
    <reaction evidence="6 7">
        <text>N(6)-[(R)-S(8)-aminomethyldihydrolipoyl]-L-lysyl-[protein] + (6S)-5,6,7,8-tetrahydrofolate = N(6)-[(R)-dihydrolipoyl]-L-lysyl-[protein] + (6R)-5,10-methylene-5,6,7,8-tetrahydrofolate + NH4(+)</text>
        <dbReference type="Rhea" id="RHEA:16945"/>
        <dbReference type="Rhea" id="RHEA-COMP:10475"/>
        <dbReference type="Rhea" id="RHEA-COMP:10492"/>
        <dbReference type="ChEBI" id="CHEBI:15636"/>
        <dbReference type="ChEBI" id="CHEBI:28938"/>
        <dbReference type="ChEBI" id="CHEBI:57453"/>
        <dbReference type="ChEBI" id="CHEBI:83100"/>
        <dbReference type="ChEBI" id="CHEBI:83143"/>
        <dbReference type="EC" id="2.1.2.10"/>
    </reaction>
</comment>
<evidence type="ECO:0000256" key="5">
    <source>
        <dbReference type="ARBA" id="ARBA00031395"/>
    </source>
</evidence>
<comment type="function">
    <text evidence="7">The glycine cleavage system catalyzes the degradation of glycine.</text>
</comment>
<dbReference type="Gene3D" id="2.40.30.110">
    <property type="entry name" value="Aminomethyltransferase beta-barrel domains"/>
    <property type="match status" value="1"/>
</dbReference>
<name>A0ABW4NMA0_9LACT</name>
<dbReference type="InterPro" id="IPR006222">
    <property type="entry name" value="GCVT_N"/>
</dbReference>
<keyword evidence="3 7" id="KW-0032">Aminotransferase</keyword>
<dbReference type="Gene3D" id="3.30.70.1400">
    <property type="entry name" value="Aminomethyltransferase beta-barrel domains"/>
    <property type="match status" value="1"/>
</dbReference>
<dbReference type="InterPro" id="IPR028896">
    <property type="entry name" value="GcvT/YgfZ/DmdA"/>
</dbReference>
<dbReference type="NCBIfam" id="NF001567">
    <property type="entry name" value="PRK00389.1"/>
    <property type="match status" value="1"/>
</dbReference>
<dbReference type="HAMAP" id="MF_00259">
    <property type="entry name" value="GcvT"/>
    <property type="match status" value="1"/>
</dbReference>
<dbReference type="EMBL" id="JBHUFF010000008">
    <property type="protein sequence ID" value="MFD1798642.1"/>
    <property type="molecule type" value="Genomic_DNA"/>
</dbReference>
<proteinExistence type="inferred from homology"/>
<evidence type="ECO:0000313" key="11">
    <source>
        <dbReference type="Proteomes" id="UP001597285"/>
    </source>
</evidence>
<evidence type="ECO:0000313" key="10">
    <source>
        <dbReference type="EMBL" id="MFD1798642.1"/>
    </source>
</evidence>
<dbReference type="Gene3D" id="3.30.1360.120">
    <property type="entry name" value="Probable tRNA modification gtpase trme, domain 1"/>
    <property type="match status" value="1"/>
</dbReference>
<sequence>MSSETTLKQTPMFEYYKKQGVKLIDFGGWAMPIQFTGIIEEHKAVRSHAGLFDASHMGEFLIEGKDAESYLNHLLTNDVTQVALNQAQYHAMCYPDGGTIDDLILSKLAENRYLITTNAGNTEKDFKWMQEHLTGDVKLEDYSDSIGLLALQGPSAESILQKLTDVDLGVIGSFRFVQQATVAGIENVLISRTGYTGEEGFELYVEAVQTENLWRQLVEVGEVEGLKPCGLGSRDTLRLEAALSLYGHELSAEITPLQAGIGFAVKIKKDSDFIGKTVLAVQRESGVKKKIRGFELTGKGIAREGCKVYTESGKEIGVVTSGTRSPSLGKSIGLALLDAAESNFGTSIKVEVRNKLVDALVMKTPFYRR</sequence>
<comment type="similarity">
    <text evidence="1 7">Belongs to the GcvT family.</text>
</comment>
<evidence type="ECO:0000259" key="9">
    <source>
        <dbReference type="Pfam" id="PF08669"/>
    </source>
</evidence>
<evidence type="ECO:0000256" key="7">
    <source>
        <dbReference type="HAMAP-Rule" id="MF_00259"/>
    </source>
</evidence>
<dbReference type="InterPro" id="IPR027266">
    <property type="entry name" value="TrmE/GcvT-like"/>
</dbReference>
<evidence type="ECO:0000256" key="3">
    <source>
        <dbReference type="ARBA" id="ARBA00022576"/>
    </source>
</evidence>
<dbReference type="SUPFAM" id="SSF101790">
    <property type="entry name" value="Aminomethyltransferase beta-barrel domain"/>
    <property type="match status" value="1"/>
</dbReference>
<accession>A0ABW4NMA0</accession>
<dbReference type="PANTHER" id="PTHR43757:SF2">
    <property type="entry name" value="AMINOMETHYLTRANSFERASE, MITOCHONDRIAL"/>
    <property type="match status" value="1"/>
</dbReference>
<dbReference type="InterPro" id="IPR029043">
    <property type="entry name" value="GcvT/YgfZ_C"/>
</dbReference>
<comment type="subunit">
    <text evidence="7">The glycine cleavage system is composed of four proteins: P, T, L and H.</text>
</comment>
<evidence type="ECO:0000259" key="8">
    <source>
        <dbReference type="Pfam" id="PF01571"/>
    </source>
</evidence>
<gene>
    <name evidence="7 10" type="primary">gcvT</name>
    <name evidence="10" type="ORF">ACFSBK_02055</name>
</gene>
<dbReference type="InterPro" id="IPR022903">
    <property type="entry name" value="GcvT_bac"/>
</dbReference>
<comment type="caution">
    <text evidence="10">The sequence shown here is derived from an EMBL/GenBank/DDBJ whole genome shotgun (WGS) entry which is preliminary data.</text>
</comment>
<protein>
    <recommendedName>
        <fullName evidence="2 7">Aminomethyltransferase</fullName>
        <ecNumber evidence="2 7">2.1.2.10</ecNumber>
    </recommendedName>
    <alternativeName>
        <fullName evidence="5 7">Glycine cleavage system T protein</fullName>
    </alternativeName>
</protein>
<evidence type="ECO:0000256" key="6">
    <source>
        <dbReference type="ARBA" id="ARBA00047665"/>
    </source>
</evidence>
<keyword evidence="4 7" id="KW-0808">Transferase</keyword>
<dbReference type="InterPro" id="IPR006223">
    <property type="entry name" value="GcvT"/>
</dbReference>
<organism evidence="10 11">
    <name type="scientific">Carnobacterium antarcticum</name>
    <dbReference type="NCBI Taxonomy" id="2126436"/>
    <lineage>
        <taxon>Bacteria</taxon>
        <taxon>Bacillati</taxon>
        <taxon>Bacillota</taxon>
        <taxon>Bacilli</taxon>
        <taxon>Lactobacillales</taxon>
        <taxon>Carnobacteriaceae</taxon>
        <taxon>Carnobacterium</taxon>
    </lineage>
</organism>
<dbReference type="PANTHER" id="PTHR43757">
    <property type="entry name" value="AMINOMETHYLTRANSFERASE"/>
    <property type="match status" value="1"/>
</dbReference>
<feature type="domain" description="Aminomethyltransferase C-terminal" evidence="9">
    <location>
        <begin position="289"/>
        <end position="367"/>
    </location>
</feature>
<feature type="domain" description="GCVT N-terminal" evidence="8">
    <location>
        <begin position="13"/>
        <end position="269"/>
    </location>
</feature>
<dbReference type="EC" id="2.1.2.10" evidence="2 7"/>
<dbReference type="PIRSF" id="PIRSF006487">
    <property type="entry name" value="GcvT"/>
    <property type="match status" value="1"/>
</dbReference>
<dbReference type="GO" id="GO:0004047">
    <property type="term" value="F:aminomethyltransferase activity"/>
    <property type="evidence" value="ECO:0007669"/>
    <property type="project" value="UniProtKB-EC"/>
</dbReference>
<dbReference type="NCBIfam" id="TIGR00528">
    <property type="entry name" value="gcvT"/>
    <property type="match status" value="1"/>
</dbReference>
<dbReference type="RefSeq" id="WP_058919058.1">
    <property type="nucleotide sequence ID" value="NZ_JBHSQC010000015.1"/>
</dbReference>
<dbReference type="Gene3D" id="4.10.1250.10">
    <property type="entry name" value="Aminomethyltransferase fragment"/>
    <property type="match status" value="1"/>
</dbReference>
<dbReference type="Pfam" id="PF01571">
    <property type="entry name" value="GCV_T"/>
    <property type="match status" value="1"/>
</dbReference>